<dbReference type="EMBL" id="CP068393">
    <property type="protein sequence ID" value="QUC67046.1"/>
    <property type="molecule type" value="Genomic_DNA"/>
</dbReference>
<name>A0AC61N8X4_9FIRM</name>
<evidence type="ECO:0000313" key="2">
    <source>
        <dbReference type="Proteomes" id="UP000682782"/>
    </source>
</evidence>
<proteinExistence type="predicted"/>
<protein>
    <submittedName>
        <fullName evidence="1">Precorrin-6A reductase</fullName>
        <ecNumber evidence="1">1.3.1.54</ecNumber>
    </submittedName>
</protein>
<dbReference type="Proteomes" id="UP000682782">
    <property type="component" value="Chromosome"/>
</dbReference>
<keyword evidence="1" id="KW-0560">Oxidoreductase</keyword>
<evidence type="ECO:0000313" key="1">
    <source>
        <dbReference type="EMBL" id="QUC67046.1"/>
    </source>
</evidence>
<sequence length="235" mass="25435">MAVTLIFGGTSEGRLAAEKEKDALVCVATEYGASLLPPGTNCHIGRLDRNEMLEFIRTLRPGRVIDATHPYAVKATDNIRACCTELDIPYERISRPSVSGSWSTLVRHAKSAEHAAHLLTETGGNILLTTGSQTLSTYAATIPAERLWVRVLPTRAALEFCELAGIHPSHIIAMQGPFSPELNGALYDHFNIHVMVTKDSGSAGGLEEKVLPALAREMDVIVIDRPDANQGDPQQ</sequence>
<reference evidence="1" key="1">
    <citation type="submission" date="2021-01" db="EMBL/GenBank/DDBJ databases">
        <title>Complete genome sequence of Clostridiales bacterium R-7.</title>
        <authorList>
            <person name="Mahoney-Kurpe S.C."/>
            <person name="Palevich N."/>
            <person name="Koike S."/>
            <person name="Moon C.D."/>
            <person name="Attwood G.T."/>
        </authorList>
    </citation>
    <scope>NUCLEOTIDE SEQUENCE</scope>
    <source>
        <strain evidence="1">R-7</strain>
    </source>
</reference>
<organism evidence="1 2">
    <name type="scientific">Aristaeella hokkaidonensis</name>
    <dbReference type="NCBI Taxonomy" id="3046382"/>
    <lineage>
        <taxon>Bacteria</taxon>
        <taxon>Bacillati</taxon>
        <taxon>Bacillota</taxon>
        <taxon>Clostridia</taxon>
        <taxon>Eubacteriales</taxon>
        <taxon>Aristaeellaceae</taxon>
        <taxon>Aristaeella</taxon>
    </lineage>
</organism>
<keyword evidence="2" id="KW-1185">Reference proteome</keyword>
<dbReference type="EC" id="1.3.1.54" evidence="1"/>
<gene>
    <name evidence="1" type="primary">cobK</name>
    <name evidence="1" type="ORF">JYE49_14630</name>
</gene>
<accession>A0AC61N8X4</accession>